<keyword evidence="2" id="KW-1185">Reference proteome</keyword>
<sequence length="757" mass="85506">MVGFPNRRTACFSESDFVLFRVEFWKIPGVRVSSELSSGKDREARGKGKFIHCEVRLRGAADSFYLSAIYGANTGVLRHALWSGLSKFKVFVKNKPWVLMGDFNTLLFPHDGLGGSSTHNKDMEDFSVCLADIDVFDVRYIGEACILPHGISDHSPGIISLCGVLKKKSGGFRFDNFLTSHPDFIHTIQQAWGLSVEGSVVDKVLCRLKALKAPLRRLRTSYGNLYKLFAKLKGELDIIQLACERDPLNGDLHEDLAHLLLAYQQASKDEETFFRQRAKVTWLNEGDGNTKYFHNVVKEKRNYNDDVPTAFVDHFRSIMGVADQLVNPVMNVDLFQRRLTLQESLDMMKPITDSEICNALFGIGNNKAPGSDGFSAKFYKASWSVVGLDVTLAIRNFFFKGRITRELNHTLLCLIPKIPNATKAQSAFILGRRIADNILMAHELVAGYHRNGGPPRCAFKIDIKKLMILGDVQSVEVLKRALEFFRTKSGLSPSIEKSEVIFGNVPVDVRNNILNILPYGCGVLPIRYLGVPLSSVRLVNSHFNVLIQKVRARIHNWKSKTLSYGGRRQLILSVLQSLQLFWMAIFTILAGVLHTIEGLFKDFLWAHGESARGKCRIAWDDVCVPVEKGGLGIKRMSTWNRALLAKHAWDLLTVRSSLWVSWVHLHRLRGASFWMIRVKSEWSWTLRKILDLRPHIHRSVMKIVGDGVSTFAWMDKWLPCGSLSSIISYRSFTREGFTIVSTVADLIPLLHNTWPST</sequence>
<dbReference type="AlphaFoldDB" id="A0AA38SKZ4"/>
<dbReference type="PANTHER" id="PTHR33116">
    <property type="entry name" value="REVERSE TRANSCRIPTASE ZINC-BINDING DOMAIN-CONTAINING PROTEIN-RELATED-RELATED"/>
    <property type="match status" value="1"/>
</dbReference>
<dbReference type="Proteomes" id="UP001172457">
    <property type="component" value="Chromosome 6"/>
</dbReference>
<name>A0AA38SKZ4_9ASTR</name>
<comment type="caution">
    <text evidence="1">The sequence shown here is derived from an EMBL/GenBank/DDBJ whole genome shotgun (WGS) entry which is preliminary data.</text>
</comment>
<dbReference type="EMBL" id="JARYMX010000006">
    <property type="protein sequence ID" value="KAJ9544318.1"/>
    <property type="molecule type" value="Genomic_DNA"/>
</dbReference>
<reference evidence="1" key="1">
    <citation type="submission" date="2023-03" db="EMBL/GenBank/DDBJ databases">
        <title>Chromosome-scale reference genome and RAD-based genetic map of yellow starthistle (Centaurea solstitialis) reveal putative structural variation and QTLs associated with invader traits.</title>
        <authorList>
            <person name="Reatini B."/>
            <person name="Cang F.A."/>
            <person name="Jiang Q."/>
            <person name="Mckibben M.T.W."/>
            <person name="Barker M.S."/>
            <person name="Rieseberg L.H."/>
            <person name="Dlugosch K.M."/>
        </authorList>
    </citation>
    <scope>NUCLEOTIDE SEQUENCE</scope>
    <source>
        <strain evidence="1">CAN-66</strain>
        <tissue evidence="1">Leaf</tissue>
    </source>
</reference>
<dbReference type="SUPFAM" id="SSF56219">
    <property type="entry name" value="DNase I-like"/>
    <property type="match status" value="1"/>
</dbReference>
<dbReference type="Gene3D" id="3.60.10.10">
    <property type="entry name" value="Endonuclease/exonuclease/phosphatase"/>
    <property type="match status" value="1"/>
</dbReference>
<organism evidence="1 2">
    <name type="scientific">Centaurea solstitialis</name>
    <name type="common">yellow star-thistle</name>
    <dbReference type="NCBI Taxonomy" id="347529"/>
    <lineage>
        <taxon>Eukaryota</taxon>
        <taxon>Viridiplantae</taxon>
        <taxon>Streptophyta</taxon>
        <taxon>Embryophyta</taxon>
        <taxon>Tracheophyta</taxon>
        <taxon>Spermatophyta</taxon>
        <taxon>Magnoliopsida</taxon>
        <taxon>eudicotyledons</taxon>
        <taxon>Gunneridae</taxon>
        <taxon>Pentapetalae</taxon>
        <taxon>asterids</taxon>
        <taxon>campanulids</taxon>
        <taxon>Asterales</taxon>
        <taxon>Asteraceae</taxon>
        <taxon>Carduoideae</taxon>
        <taxon>Cardueae</taxon>
        <taxon>Centaureinae</taxon>
        <taxon>Centaurea</taxon>
    </lineage>
</organism>
<evidence type="ECO:0000313" key="2">
    <source>
        <dbReference type="Proteomes" id="UP001172457"/>
    </source>
</evidence>
<dbReference type="InterPro" id="IPR036691">
    <property type="entry name" value="Endo/exonu/phosph_ase_sf"/>
</dbReference>
<protein>
    <submittedName>
        <fullName evidence="1">Uncharacterized protein</fullName>
    </submittedName>
</protein>
<dbReference type="PANTHER" id="PTHR33116:SF78">
    <property type="entry name" value="OS12G0587133 PROTEIN"/>
    <property type="match status" value="1"/>
</dbReference>
<evidence type="ECO:0000313" key="1">
    <source>
        <dbReference type="EMBL" id="KAJ9544318.1"/>
    </source>
</evidence>
<gene>
    <name evidence="1" type="ORF">OSB04_024025</name>
</gene>
<proteinExistence type="predicted"/>
<accession>A0AA38SKZ4</accession>